<gene>
    <name evidence="2" type="ORF">RSE6_04076</name>
</gene>
<dbReference type="Proteomes" id="UP000177625">
    <property type="component" value="Unassembled WGS sequence"/>
</dbReference>
<feature type="region of interest" description="Disordered" evidence="1">
    <location>
        <begin position="1"/>
        <end position="26"/>
    </location>
</feature>
<evidence type="ECO:0000313" key="2">
    <source>
        <dbReference type="EMBL" id="CZT43964.1"/>
    </source>
</evidence>
<dbReference type="EMBL" id="FJVC01000157">
    <property type="protein sequence ID" value="CZT43964.1"/>
    <property type="molecule type" value="Genomic_DNA"/>
</dbReference>
<feature type="compositionally biased region" description="Basic and acidic residues" evidence="1">
    <location>
        <begin position="1"/>
        <end position="11"/>
    </location>
</feature>
<sequence length="71" mass="8060">MRATENDRLEEGIEFDAASQAESNSPNIMREQTDLIAIPRFWSYRQSSLLKLVTPFNHPFVPIPLMPASAL</sequence>
<keyword evidence="3" id="KW-1185">Reference proteome</keyword>
<organism evidence="2 3">
    <name type="scientific">Rhynchosporium secalis</name>
    <name type="common">Barley scald fungus</name>
    <dbReference type="NCBI Taxonomy" id="38038"/>
    <lineage>
        <taxon>Eukaryota</taxon>
        <taxon>Fungi</taxon>
        <taxon>Dikarya</taxon>
        <taxon>Ascomycota</taxon>
        <taxon>Pezizomycotina</taxon>
        <taxon>Leotiomycetes</taxon>
        <taxon>Helotiales</taxon>
        <taxon>Ploettnerulaceae</taxon>
        <taxon>Rhynchosporium</taxon>
    </lineage>
</organism>
<evidence type="ECO:0000313" key="3">
    <source>
        <dbReference type="Proteomes" id="UP000177625"/>
    </source>
</evidence>
<reference evidence="3" key="1">
    <citation type="submission" date="2016-03" db="EMBL/GenBank/DDBJ databases">
        <authorList>
            <person name="Guldener U."/>
        </authorList>
    </citation>
    <scope>NUCLEOTIDE SEQUENCE [LARGE SCALE GENOMIC DNA]</scope>
</reference>
<protein>
    <submittedName>
        <fullName evidence="2">Uncharacterized protein</fullName>
    </submittedName>
</protein>
<proteinExistence type="predicted"/>
<accession>A0A1E1M4E2</accession>
<dbReference type="AlphaFoldDB" id="A0A1E1M4E2"/>
<evidence type="ECO:0000256" key="1">
    <source>
        <dbReference type="SAM" id="MobiDB-lite"/>
    </source>
</evidence>
<name>A0A1E1M4E2_RHYSE</name>